<dbReference type="InterPro" id="IPR031451">
    <property type="entry name" value="MqsR_toxin"/>
</dbReference>
<dbReference type="AlphaFoldDB" id="A0A0W8FP43"/>
<dbReference type="GO" id="GO:0017148">
    <property type="term" value="P:negative regulation of translation"/>
    <property type="evidence" value="ECO:0007669"/>
    <property type="project" value="InterPro"/>
</dbReference>
<dbReference type="InterPro" id="IPR038493">
    <property type="entry name" value="MqsR_sf"/>
</dbReference>
<sequence length="98" mass="11289">MGLIKTLAKSDATVTIRKKALETAQKDFGWGVDDIKSAIKKLHKKDFCKTENDYYDSSIKIDYYKSYGLNGENVYTHFTIDKDSDGNKILRIQSFKRI</sequence>
<protein>
    <submittedName>
        <fullName evidence="1">Uncharacterized protein</fullName>
    </submittedName>
</protein>
<dbReference type="GO" id="GO:0044010">
    <property type="term" value="P:single-species biofilm formation"/>
    <property type="evidence" value="ECO:0007669"/>
    <property type="project" value="InterPro"/>
</dbReference>
<gene>
    <name evidence="1" type="ORF">ASZ90_007631</name>
</gene>
<dbReference type="Gene3D" id="3.30.2310.40">
    <property type="match status" value="1"/>
</dbReference>
<comment type="caution">
    <text evidence="1">The sequence shown here is derived from an EMBL/GenBank/DDBJ whole genome shotgun (WGS) entry which is preliminary data.</text>
</comment>
<dbReference type="Pfam" id="PF15723">
    <property type="entry name" value="MqsR_toxin"/>
    <property type="match status" value="1"/>
</dbReference>
<name>A0A0W8FP43_9ZZZZ</name>
<dbReference type="EMBL" id="LNQE01000954">
    <property type="protein sequence ID" value="KUG22585.1"/>
    <property type="molecule type" value="Genomic_DNA"/>
</dbReference>
<accession>A0A0W8FP43</accession>
<reference evidence="1" key="1">
    <citation type="journal article" date="2015" name="Proc. Natl. Acad. Sci. U.S.A.">
        <title>Networks of energetic and metabolic interactions define dynamics in microbial communities.</title>
        <authorList>
            <person name="Embree M."/>
            <person name="Liu J.K."/>
            <person name="Al-Bassam M.M."/>
            <person name="Zengler K."/>
        </authorList>
    </citation>
    <scope>NUCLEOTIDE SEQUENCE</scope>
</reference>
<proteinExistence type="predicted"/>
<dbReference type="GO" id="GO:0009372">
    <property type="term" value="P:quorum sensing"/>
    <property type="evidence" value="ECO:0007669"/>
    <property type="project" value="InterPro"/>
</dbReference>
<organism evidence="1">
    <name type="scientific">hydrocarbon metagenome</name>
    <dbReference type="NCBI Taxonomy" id="938273"/>
    <lineage>
        <taxon>unclassified sequences</taxon>
        <taxon>metagenomes</taxon>
        <taxon>ecological metagenomes</taxon>
    </lineage>
</organism>
<evidence type="ECO:0000313" key="1">
    <source>
        <dbReference type="EMBL" id="KUG22585.1"/>
    </source>
</evidence>